<dbReference type="AlphaFoldDB" id="A0A388JVF8"/>
<reference evidence="3 4" key="1">
    <citation type="journal article" date="2018" name="Cell">
        <title>The Chara Genome: Secondary Complexity and Implications for Plant Terrestrialization.</title>
        <authorList>
            <person name="Nishiyama T."/>
            <person name="Sakayama H."/>
            <person name="Vries J.D."/>
            <person name="Buschmann H."/>
            <person name="Saint-Marcoux D."/>
            <person name="Ullrich K.K."/>
            <person name="Haas F.B."/>
            <person name="Vanderstraeten L."/>
            <person name="Becker D."/>
            <person name="Lang D."/>
            <person name="Vosolsobe S."/>
            <person name="Rombauts S."/>
            <person name="Wilhelmsson P.K.I."/>
            <person name="Janitza P."/>
            <person name="Kern R."/>
            <person name="Heyl A."/>
            <person name="Rumpler F."/>
            <person name="Villalobos L.I.A.C."/>
            <person name="Clay J.M."/>
            <person name="Skokan R."/>
            <person name="Toyoda A."/>
            <person name="Suzuki Y."/>
            <person name="Kagoshima H."/>
            <person name="Schijlen E."/>
            <person name="Tajeshwar N."/>
            <person name="Catarino B."/>
            <person name="Hetherington A.J."/>
            <person name="Saltykova A."/>
            <person name="Bonnot C."/>
            <person name="Breuninger H."/>
            <person name="Symeonidi A."/>
            <person name="Radhakrishnan G.V."/>
            <person name="Van Nieuwerburgh F."/>
            <person name="Deforce D."/>
            <person name="Chang C."/>
            <person name="Karol K.G."/>
            <person name="Hedrich R."/>
            <person name="Ulvskov P."/>
            <person name="Glockner G."/>
            <person name="Delwiche C.F."/>
            <person name="Petrasek J."/>
            <person name="Van de Peer Y."/>
            <person name="Friml J."/>
            <person name="Beilby M."/>
            <person name="Dolan L."/>
            <person name="Kohara Y."/>
            <person name="Sugano S."/>
            <person name="Fujiyama A."/>
            <person name="Delaux P.-M."/>
            <person name="Quint M."/>
            <person name="TheiBen G."/>
            <person name="Hagemann M."/>
            <person name="Harholt J."/>
            <person name="Dunand C."/>
            <person name="Zachgo S."/>
            <person name="Langdale J."/>
            <person name="Maumus F."/>
            <person name="Straeten D.V.D."/>
            <person name="Gould S.B."/>
            <person name="Rensing S.A."/>
        </authorList>
    </citation>
    <scope>NUCLEOTIDE SEQUENCE [LARGE SCALE GENOMIC DNA]</scope>
    <source>
        <strain evidence="3 4">S276</strain>
    </source>
</reference>
<feature type="domain" description="EF-hand" evidence="2">
    <location>
        <begin position="188"/>
        <end position="224"/>
    </location>
</feature>
<protein>
    <recommendedName>
        <fullName evidence="2">EF-hand domain-containing protein</fullName>
    </recommendedName>
</protein>
<sequence>MLKKHKTKSRLPAYAPLPRLREAMPCLIRTPPCRAELKEEAAAACKEERQEADSTSDQQREAFGRKAQKNLFGEVGDEQCAGYGEIREQPEEEKERKDSAASAVARVMRRRRGRARGGGLHGVWPSLLRCGAAKVRSEVRRTRQQAPLVEDVLKLVRDNFVLYEHKDRRGVIDARDVPFLIRAMGLNPTEKQVQFAMKEALDKEDNGYIEPEAFKEIMTTKGEIFSPEEMEAALSVAADKDTGVIYYEDYAALLAQDGRIETEKKDGPEKA</sequence>
<dbReference type="SUPFAM" id="SSF47473">
    <property type="entry name" value="EF-hand"/>
    <property type="match status" value="1"/>
</dbReference>
<dbReference type="OrthoDB" id="10260307at2759"/>
<dbReference type="GO" id="GO:0005509">
    <property type="term" value="F:calcium ion binding"/>
    <property type="evidence" value="ECO:0007669"/>
    <property type="project" value="InterPro"/>
</dbReference>
<dbReference type="InterPro" id="IPR011992">
    <property type="entry name" value="EF-hand-dom_pair"/>
</dbReference>
<feature type="region of interest" description="Disordered" evidence="1">
    <location>
        <begin position="39"/>
        <end position="68"/>
    </location>
</feature>
<dbReference type="Gene3D" id="1.10.238.10">
    <property type="entry name" value="EF-hand"/>
    <property type="match status" value="1"/>
</dbReference>
<dbReference type="InterPro" id="IPR002048">
    <property type="entry name" value="EF_hand_dom"/>
</dbReference>
<accession>A0A388JVF8</accession>
<evidence type="ECO:0000256" key="1">
    <source>
        <dbReference type="SAM" id="MobiDB-lite"/>
    </source>
</evidence>
<dbReference type="EMBL" id="BFEA01000023">
    <property type="protein sequence ID" value="GBG61804.1"/>
    <property type="molecule type" value="Genomic_DNA"/>
</dbReference>
<feature type="compositionally biased region" description="Basic and acidic residues" evidence="1">
    <location>
        <begin position="39"/>
        <end position="64"/>
    </location>
</feature>
<comment type="caution">
    <text evidence="3">The sequence shown here is derived from an EMBL/GenBank/DDBJ whole genome shotgun (WGS) entry which is preliminary data.</text>
</comment>
<dbReference type="PANTHER" id="PTHR46763:SF1">
    <property type="entry name" value="DYNEIN REGULATORY COMPLEX PROTEIN 8"/>
    <property type="match status" value="1"/>
</dbReference>
<dbReference type="Proteomes" id="UP000265515">
    <property type="component" value="Unassembled WGS sequence"/>
</dbReference>
<name>A0A388JVF8_CHABU</name>
<proteinExistence type="predicted"/>
<organism evidence="3 4">
    <name type="scientific">Chara braunii</name>
    <name type="common">Braun's stonewort</name>
    <dbReference type="NCBI Taxonomy" id="69332"/>
    <lineage>
        <taxon>Eukaryota</taxon>
        <taxon>Viridiplantae</taxon>
        <taxon>Streptophyta</taxon>
        <taxon>Charophyceae</taxon>
        <taxon>Charales</taxon>
        <taxon>Characeae</taxon>
        <taxon>Chara</taxon>
    </lineage>
</organism>
<evidence type="ECO:0000259" key="2">
    <source>
        <dbReference type="PROSITE" id="PS50222"/>
    </source>
</evidence>
<dbReference type="PANTHER" id="PTHR46763">
    <property type="entry name" value="DYNEIN REGULATORY COMPLEX PROTEIN 8"/>
    <property type="match status" value="1"/>
</dbReference>
<evidence type="ECO:0000313" key="4">
    <source>
        <dbReference type="Proteomes" id="UP000265515"/>
    </source>
</evidence>
<keyword evidence="4" id="KW-1185">Reference proteome</keyword>
<gene>
    <name evidence="3" type="ORF">CBR_g23763</name>
</gene>
<dbReference type="Gramene" id="GBG61804">
    <property type="protein sequence ID" value="GBG61804"/>
    <property type="gene ID" value="CBR_g23763"/>
</dbReference>
<evidence type="ECO:0000313" key="3">
    <source>
        <dbReference type="EMBL" id="GBG61804.1"/>
    </source>
</evidence>
<dbReference type="PROSITE" id="PS50222">
    <property type="entry name" value="EF_HAND_2"/>
    <property type="match status" value="1"/>
</dbReference>